<evidence type="ECO:0000313" key="1">
    <source>
        <dbReference type="EMBL" id="KAF7632854.1"/>
    </source>
</evidence>
<organism evidence="1 2">
    <name type="scientific">Meloidogyne graminicola</name>
    <dbReference type="NCBI Taxonomy" id="189291"/>
    <lineage>
        <taxon>Eukaryota</taxon>
        <taxon>Metazoa</taxon>
        <taxon>Ecdysozoa</taxon>
        <taxon>Nematoda</taxon>
        <taxon>Chromadorea</taxon>
        <taxon>Rhabditida</taxon>
        <taxon>Tylenchina</taxon>
        <taxon>Tylenchomorpha</taxon>
        <taxon>Tylenchoidea</taxon>
        <taxon>Meloidogynidae</taxon>
        <taxon>Meloidogyninae</taxon>
        <taxon>Meloidogyne</taxon>
    </lineage>
</organism>
<accession>A0A8S9ZHP5</accession>
<sequence length="197" mass="22601">MHCDSLGKCPQSQMFCFSKSNFVSDNSVCCENFFYRENEQKNIEGELPNNNNILGMTTETFLEDNNLLISTTKTKHSPKTLKTTTSETTTIKTTTPTFSTLFSSTSLIKLENEKFPTLIGTKDGEVFKYETFTKEEQEKNDNEGNNNEDNNDSAKNFLLEQIKQGWPYNDKFYREPEPSDSEDIIVLRKRGRPEAIV</sequence>
<feature type="non-terminal residue" evidence="1">
    <location>
        <position position="1"/>
    </location>
</feature>
<keyword evidence="2" id="KW-1185">Reference proteome</keyword>
<comment type="caution">
    <text evidence="1">The sequence shown here is derived from an EMBL/GenBank/DDBJ whole genome shotgun (WGS) entry which is preliminary data.</text>
</comment>
<gene>
    <name evidence="1" type="ORF">Mgra_00007712</name>
</gene>
<reference evidence="1" key="1">
    <citation type="journal article" date="2020" name="Ecol. Evol.">
        <title>Genome structure and content of the rice root-knot nematode (Meloidogyne graminicola).</title>
        <authorList>
            <person name="Phan N.T."/>
            <person name="Danchin E.G.J."/>
            <person name="Klopp C."/>
            <person name="Perfus-Barbeoch L."/>
            <person name="Kozlowski D.K."/>
            <person name="Koutsovoulos G.D."/>
            <person name="Lopez-Roques C."/>
            <person name="Bouchez O."/>
            <person name="Zahm M."/>
            <person name="Besnard G."/>
            <person name="Bellafiore S."/>
        </authorList>
    </citation>
    <scope>NUCLEOTIDE SEQUENCE</scope>
    <source>
        <strain evidence="1">VN-18</strain>
    </source>
</reference>
<name>A0A8S9ZHP5_9BILA</name>
<dbReference type="EMBL" id="JABEBT010000091">
    <property type="protein sequence ID" value="KAF7632854.1"/>
    <property type="molecule type" value="Genomic_DNA"/>
</dbReference>
<evidence type="ECO:0000313" key="2">
    <source>
        <dbReference type="Proteomes" id="UP000605970"/>
    </source>
</evidence>
<dbReference type="OrthoDB" id="5837254at2759"/>
<protein>
    <submittedName>
        <fullName evidence="1">Uncharacterized protein</fullName>
    </submittedName>
</protein>
<proteinExistence type="predicted"/>
<dbReference type="AlphaFoldDB" id="A0A8S9ZHP5"/>
<dbReference type="Proteomes" id="UP000605970">
    <property type="component" value="Unassembled WGS sequence"/>
</dbReference>